<dbReference type="InterPro" id="IPR030395">
    <property type="entry name" value="GP_PDE_dom"/>
</dbReference>
<dbReference type="GO" id="GO:0008889">
    <property type="term" value="F:glycerophosphodiester phosphodiesterase activity"/>
    <property type="evidence" value="ECO:0007669"/>
    <property type="project" value="TreeGrafter"/>
</dbReference>
<dbReference type="Gene3D" id="3.20.20.190">
    <property type="entry name" value="Phosphatidylinositol (PI) phosphodiesterase"/>
    <property type="match status" value="1"/>
</dbReference>
<dbReference type="InterPro" id="IPR017946">
    <property type="entry name" value="PLC-like_Pdiesterase_TIM-brl"/>
</dbReference>
<dbReference type="PANTHER" id="PTHR46320:SF1">
    <property type="entry name" value="GLYCEROPHOSPHODIESTER PHOSPHODIESTERASE 1"/>
    <property type="match status" value="1"/>
</dbReference>
<dbReference type="PROSITE" id="PS51704">
    <property type="entry name" value="GP_PDE"/>
    <property type="match status" value="1"/>
</dbReference>
<dbReference type="EMBL" id="JACLCP010000004">
    <property type="protein sequence ID" value="MBC2846169.1"/>
    <property type="molecule type" value="Genomic_DNA"/>
</dbReference>
<sequence>MNKFIYVILLVGFLGCKNSKTAEDITETTTSKLIEVFKASNSGYPNISVHRGGKGLKKYPENCLETLQYINDSISAIYEIDVAQTKDGQLILMHDNSIDRTTNGSGSVKNKTYNELKNYHLIDDYGNPTNFKIPLFSEVLAWCKAKDVVLTVDIKRSVNQKEVIEAIRKANAEDISIIITYDVAQAQSAYNEAPELLLSVSARNHKEFDRLLQTDIPVENMLAFTGTRLSNASLYERLHKNDIVCILGTLGNLDRQAEARGDELYAQWKNKGIDVIATDRPFKAYKAINN</sequence>
<gene>
    <name evidence="2" type="ORF">H7F21_13760</name>
</gene>
<dbReference type="GO" id="GO:0005886">
    <property type="term" value="C:plasma membrane"/>
    <property type="evidence" value="ECO:0007669"/>
    <property type="project" value="TreeGrafter"/>
</dbReference>
<dbReference type="AlphaFoldDB" id="A0A842IVM0"/>
<evidence type="ECO:0000313" key="3">
    <source>
        <dbReference type="Proteomes" id="UP000533900"/>
    </source>
</evidence>
<dbReference type="Pfam" id="PF03009">
    <property type="entry name" value="GDPD"/>
    <property type="match status" value="1"/>
</dbReference>
<dbReference type="Proteomes" id="UP000533900">
    <property type="component" value="Unassembled WGS sequence"/>
</dbReference>
<dbReference type="PROSITE" id="PS51257">
    <property type="entry name" value="PROKAR_LIPOPROTEIN"/>
    <property type="match status" value="1"/>
</dbReference>
<proteinExistence type="predicted"/>
<evidence type="ECO:0000313" key="2">
    <source>
        <dbReference type="EMBL" id="MBC2846169.1"/>
    </source>
</evidence>
<dbReference type="GO" id="GO:0006580">
    <property type="term" value="P:ethanolamine metabolic process"/>
    <property type="evidence" value="ECO:0007669"/>
    <property type="project" value="TreeGrafter"/>
</dbReference>
<keyword evidence="3" id="KW-1185">Reference proteome</keyword>
<reference evidence="2" key="1">
    <citation type="submission" date="2020-08" db="EMBL/GenBank/DDBJ databases">
        <title>Winogradskyella ouciana sp. nov., isolated from the hadal seawater of the Mariana Trench.</title>
        <authorList>
            <person name="He X."/>
        </authorList>
    </citation>
    <scope>NUCLEOTIDE SEQUENCE [LARGE SCALE GENOMIC DNA]</scope>
    <source>
        <strain evidence="2">KCTC 52348</strain>
    </source>
</reference>
<dbReference type="GO" id="GO:0070291">
    <property type="term" value="P:N-acylethanolamine metabolic process"/>
    <property type="evidence" value="ECO:0007669"/>
    <property type="project" value="TreeGrafter"/>
</dbReference>
<dbReference type="PANTHER" id="PTHR46320">
    <property type="entry name" value="GLYCEROPHOSPHODIESTER PHOSPHODIESTERASE 1"/>
    <property type="match status" value="1"/>
</dbReference>
<comment type="caution">
    <text evidence="2">The sequence shown here is derived from an EMBL/GenBank/DDBJ whole genome shotgun (WGS) entry which is preliminary data.</text>
</comment>
<organism evidence="2 3">
    <name type="scientific">Winogradskyella flava</name>
    <dbReference type="NCBI Taxonomy" id="1884876"/>
    <lineage>
        <taxon>Bacteria</taxon>
        <taxon>Pseudomonadati</taxon>
        <taxon>Bacteroidota</taxon>
        <taxon>Flavobacteriia</taxon>
        <taxon>Flavobacteriales</taxon>
        <taxon>Flavobacteriaceae</taxon>
        <taxon>Winogradskyella</taxon>
    </lineage>
</organism>
<feature type="domain" description="GP-PDE" evidence="1">
    <location>
        <begin position="45"/>
        <end position="288"/>
    </location>
</feature>
<dbReference type="CDD" id="cd08566">
    <property type="entry name" value="GDPD_AtGDE_like"/>
    <property type="match status" value="1"/>
</dbReference>
<dbReference type="GO" id="GO:0006644">
    <property type="term" value="P:phospholipid metabolic process"/>
    <property type="evidence" value="ECO:0007669"/>
    <property type="project" value="TreeGrafter"/>
</dbReference>
<accession>A0A842IVM0</accession>
<name>A0A842IVM0_9FLAO</name>
<evidence type="ECO:0000259" key="1">
    <source>
        <dbReference type="PROSITE" id="PS51704"/>
    </source>
</evidence>
<protein>
    <submittedName>
        <fullName evidence="2">Glycerophosphodiester phosphodiesterase family protein</fullName>
    </submittedName>
</protein>
<dbReference type="SUPFAM" id="SSF51695">
    <property type="entry name" value="PLC-like phosphodiesterases"/>
    <property type="match status" value="1"/>
</dbReference>